<feature type="transmembrane region" description="Helical" evidence="1">
    <location>
        <begin position="52"/>
        <end position="72"/>
    </location>
</feature>
<feature type="transmembrane region" description="Helical" evidence="1">
    <location>
        <begin position="196"/>
        <end position="214"/>
    </location>
</feature>
<dbReference type="Pfam" id="PF01757">
    <property type="entry name" value="Acyl_transf_3"/>
    <property type="match status" value="1"/>
</dbReference>
<dbReference type="Proteomes" id="UP001149140">
    <property type="component" value="Unassembled WGS sequence"/>
</dbReference>
<keyword evidence="4" id="KW-1185">Reference proteome</keyword>
<dbReference type="GO" id="GO:0016020">
    <property type="term" value="C:membrane"/>
    <property type="evidence" value="ECO:0007669"/>
    <property type="project" value="TreeGrafter"/>
</dbReference>
<keyword evidence="1" id="KW-0472">Membrane</keyword>
<proteinExistence type="predicted"/>
<feature type="transmembrane region" description="Helical" evidence="1">
    <location>
        <begin position="12"/>
        <end position="32"/>
    </location>
</feature>
<gene>
    <name evidence="3" type="ORF">OM076_35285</name>
</gene>
<keyword evidence="3" id="KW-0012">Acyltransferase</keyword>
<dbReference type="PANTHER" id="PTHR23028:SF53">
    <property type="entry name" value="ACYL_TRANSF_3 DOMAIN-CONTAINING PROTEIN"/>
    <property type="match status" value="1"/>
</dbReference>
<evidence type="ECO:0000256" key="1">
    <source>
        <dbReference type="SAM" id="Phobius"/>
    </source>
</evidence>
<sequence length="373" mass="40409">MARISRPRLHALDGLRGLAALAVVVLHVWMYTDAFYPKPGRTDVLDRVIGEFRIAVVLFFVLSGFLLAQPWVNGRSPSLGRYAVRRFARIAPAYWAAVLGTFALLHGTGHGREVAASELPKFMVFLANVFPQTRNQLDPPLWSLHIEVSFYVVLPLIGLALLRAKRPLLVPVTLLLAGLAWTTAGTIHAWPPETLWTLPSYLGAFAAGIAAAVASKSYTGVRPRYTRRMQHVHITGIAVLGTVLVVANGWWHSRGGTGTPGHAIGDLPAAIGFGAVVAAIAARPGRLLASPPMRALGTLSFGVYLWHMPVLYGLELHDRFPERFVPAMELVLPLTFALATASWFLIEKPAIALSGRALAKRSPAREPLAAAEA</sequence>
<feature type="transmembrane region" description="Helical" evidence="1">
    <location>
        <begin position="324"/>
        <end position="346"/>
    </location>
</feature>
<keyword evidence="3" id="KW-0808">Transferase</keyword>
<dbReference type="PANTHER" id="PTHR23028">
    <property type="entry name" value="ACETYLTRANSFERASE"/>
    <property type="match status" value="1"/>
</dbReference>
<evidence type="ECO:0000259" key="2">
    <source>
        <dbReference type="Pfam" id="PF01757"/>
    </source>
</evidence>
<dbReference type="InterPro" id="IPR002656">
    <property type="entry name" value="Acyl_transf_3_dom"/>
</dbReference>
<evidence type="ECO:0000313" key="4">
    <source>
        <dbReference type="Proteomes" id="UP001149140"/>
    </source>
</evidence>
<feature type="transmembrane region" description="Helical" evidence="1">
    <location>
        <begin position="142"/>
        <end position="162"/>
    </location>
</feature>
<feature type="transmembrane region" description="Helical" evidence="1">
    <location>
        <begin position="294"/>
        <end position="312"/>
    </location>
</feature>
<keyword evidence="1" id="KW-0812">Transmembrane</keyword>
<feature type="transmembrane region" description="Helical" evidence="1">
    <location>
        <begin position="234"/>
        <end position="251"/>
    </location>
</feature>
<dbReference type="EMBL" id="JAPDOD010000049">
    <property type="protein sequence ID" value="MDA0165587.1"/>
    <property type="molecule type" value="Genomic_DNA"/>
</dbReference>
<feature type="transmembrane region" description="Helical" evidence="1">
    <location>
        <begin position="169"/>
        <end position="190"/>
    </location>
</feature>
<dbReference type="RefSeq" id="WP_270044848.1">
    <property type="nucleotide sequence ID" value="NZ_JAPDOD010000049.1"/>
</dbReference>
<feature type="domain" description="Acyltransferase 3" evidence="2">
    <location>
        <begin position="10"/>
        <end position="340"/>
    </location>
</feature>
<dbReference type="InterPro" id="IPR050879">
    <property type="entry name" value="Acyltransferase_3"/>
</dbReference>
<organism evidence="3 4">
    <name type="scientific">Solirubrobacter ginsenosidimutans</name>
    <dbReference type="NCBI Taxonomy" id="490573"/>
    <lineage>
        <taxon>Bacteria</taxon>
        <taxon>Bacillati</taxon>
        <taxon>Actinomycetota</taxon>
        <taxon>Thermoleophilia</taxon>
        <taxon>Solirubrobacterales</taxon>
        <taxon>Solirubrobacteraceae</taxon>
        <taxon>Solirubrobacter</taxon>
    </lineage>
</organism>
<dbReference type="GO" id="GO:0009103">
    <property type="term" value="P:lipopolysaccharide biosynthetic process"/>
    <property type="evidence" value="ECO:0007669"/>
    <property type="project" value="TreeGrafter"/>
</dbReference>
<protein>
    <submittedName>
        <fullName evidence="3">Acyltransferase</fullName>
    </submittedName>
</protein>
<comment type="caution">
    <text evidence="3">The sequence shown here is derived from an EMBL/GenBank/DDBJ whole genome shotgun (WGS) entry which is preliminary data.</text>
</comment>
<feature type="transmembrane region" description="Helical" evidence="1">
    <location>
        <begin position="263"/>
        <end position="282"/>
    </location>
</feature>
<keyword evidence="1" id="KW-1133">Transmembrane helix</keyword>
<name>A0A9X3S5G0_9ACTN</name>
<dbReference type="AlphaFoldDB" id="A0A9X3S5G0"/>
<accession>A0A9X3S5G0</accession>
<reference evidence="3" key="1">
    <citation type="submission" date="2022-10" db="EMBL/GenBank/DDBJ databases">
        <title>The WGS of Solirubrobacter ginsenosidimutans DSM 21036.</title>
        <authorList>
            <person name="Jiang Z."/>
        </authorList>
    </citation>
    <scope>NUCLEOTIDE SEQUENCE</scope>
    <source>
        <strain evidence="3">DSM 21036</strain>
    </source>
</reference>
<dbReference type="GO" id="GO:0016747">
    <property type="term" value="F:acyltransferase activity, transferring groups other than amino-acyl groups"/>
    <property type="evidence" value="ECO:0007669"/>
    <property type="project" value="InterPro"/>
</dbReference>
<evidence type="ECO:0000313" key="3">
    <source>
        <dbReference type="EMBL" id="MDA0165587.1"/>
    </source>
</evidence>
<feature type="transmembrane region" description="Helical" evidence="1">
    <location>
        <begin position="93"/>
        <end position="111"/>
    </location>
</feature>